<keyword evidence="4 6" id="KW-1133">Transmembrane helix</keyword>
<accession>A0A089ZVQ4</accession>
<comment type="subcellular location">
    <subcellularLocation>
        <location evidence="1">Membrane</location>
        <topology evidence="1">Multi-pass membrane protein</topology>
    </subcellularLocation>
</comment>
<evidence type="ECO:0000256" key="4">
    <source>
        <dbReference type="ARBA" id="ARBA00022989"/>
    </source>
</evidence>
<protein>
    <submittedName>
        <fullName evidence="7">DASS family transporter</fullName>
    </submittedName>
</protein>
<keyword evidence="3 6" id="KW-0812">Transmembrane</keyword>
<feature type="transmembrane region" description="Helical" evidence="6">
    <location>
        <begin position="115"/>
        <end position="139"/>
    </location>
</feature>
<feature type="transmembrane region" description="Helical" evidence="6">
    <location>
        <begin position="30"/>
        <end position="56"/>
    </location>
</feature>
<dbReference type="PANTHER" id="PTHR10283">
    <property type="entry name" value="SOLUTE CARRIER FAMILY 13 MEMBER"/>
    <property type="match status" value="1"/>
</dbReference>
<dbReference type="STRING" id="2162.BRM9_2037"/>
<dbReference type="Proteomes" id="UP000029661">
    <property type="component" value="Chromosome"/>
</dbReference>
<name>A0A089ZVQ4_METFO</name>
<dbReference type="InterPro" id="IPR030676">
    <property type="entry name" value="CitT-rel"/>
</dbReference>
<feature type="transmembrane region" description="Helical" evidence="6">
    <location>
        <begin position="344"/>
        <end position="373"/>
    </location>
</feature>
<feature type="transmembrane region" description="Helical" evidence="6">
    <location>
        <begin position="198"/>
        <end position="217"/>
    </location>
</feature>
<dbReference type="Pfam" id="PF00939">
    <property type="entry name" value="Na_sulph_symp"/>
    <property type="match status" value="1"/>
</dbReference>
<feature type="transmembrane region" description="Helical" evidence="6">
    <location>
        <begin position="423"/>
        <end position="443"/>
    </location>
</feature>
<dbReference type="KEGG" id="mfc:BRM9_2037"/>
<comment type="similarity">
    <text evidence="2">Belongs to the SLC13A/DASS transporter (TC 2.A.47) family. DIT1 subfamily.</text>
</comment>
<gene>
    <name evidence="7" type="ORF">BRM9_2037</name>
</gene>
<dbReference type="PIRSF" id="PIRSF002457">
    <property type="entry name" value="DASS"/>
    <property type="match status" value="1"/>
</dbReference>
<feature type="transmembrane region" description="Helical" evidence="6">
    <location>
        <begin position="254"/>
        <end position="271"/>
    </location>
</feature>
<feature type="transmembrane region" description="Helical" evidence="6">
    <location>
        <begin position="68"/>
        <end position="90"/>
    </location>
</feature>
<evidence type="ECO:0000256" key="3">
    <source>
        <dbReference type="ARBA" id="ARBA00022692"/>
    </source>
</evidence>
<dbReference type="CDD" id="cd01115">
    <property type="entry name" value="SLC13_permease"/>
    <property type="match status" value="1"/>
</dbReference>
<dbReference type="EMBL" id="CP006933">
    <property type="protein sequence ID" value="AIS32839.1"/>
    <property type="molecule type" value="Genomic_DNA"/>
</dbReference>
<dbReference type="GO" id="GO:1905039">
    <property type="term" value="P:carboxylic acid transmembrane transport"/>
    <property type="evidence" value="ECO:0007669"/>
    <property type="project" value="UniProtKB-ARBA"/>
</dbReference>
<organism evidence="7 8">
    <name type="scientific">Methanobacterium formicicum</name>
    <dbReference type="NCBI Taxonomy" id="2162"/>
    <lineage>
        <taxon>Archaea</taxon>
        <taxon>Methanobacteriati</taxon>
        <taxon>Methanobacteriota</taxon>
        <taxon>Methanomada group</taxon>
        <taxon>Methanobacteria</taxon>
        <taxon>Methanobacteriales</taxon>
        <taxon>Methanobacteriaceae</taxon>
        <taxon>Methanobacterium</taxon>
    </lineage>
</organism>
<evidence type="ECO:0000256" key="2">
    <source>
        <dbReference type="ARBA" id="ARBA00007349"/>
    </source>
</evidence>
<evidence type="ECO:0000256" key="5">
    <source>
        <dbReference type="ARBA" id="ARBA00023136"/>
    </source>
</evidence>
<proteinExistence type="inferred from homology"/>
<evidence type="ECO:0000256" key="6">
    <source>
        <dbReference type="SAM" id="Phobius"/>
    </source>
</evidence>
<dbReference type="PANTHER" id="PTHR10283:SF82">
    <property type="entry name" value="SOLUTE CARRIER FAMILY 13 MEMBER 2"/>
    <property type="match status" value="1"/>
</dbReference>
<dbReference type="NCBIfam" id="TIGR00785">
    <property type="entry name" value="dass"/>
    <property type="match status" value="1"/>
</dbReference>
<dbReference type="GO" id="GO:0005886">
    <property type="term" value="C:plasma membrane"/>
    <property type="evidence" value="ECO:0007669"/>
    <property type="project" value="TreeGrafter"/>
</dbReference>
<evidence type="ECO:0000313" key="8">
    <source>
        <dbReference type="Proteomes" id="UP000029661"/>
    </source>
</evidence>
<sequence>MGMPLAIIAFIVIMLIPMQGLSYPGHAAIALLVFAVIMWATETVHLAVTSLIILFIQPIIGVESFDSAVIGFANPIIFLMIGGFIIAEAIRKSGLATRLTYTMLNKFGTSPDRSIFVAVFSTGILSAWIENVVAFAMLLPIIKEIIPLMGVDDPEKGKSNFAKAMVLGASYGSLAGGFGTEIGTAPNLMAAAYTHIPFANWMVLGFPLAIIMMLIIWKLLSRIFKPEVSGIVGGNKTISNKLESLGPMKRVEKISLGILLFTIALWVTASWTGLNSYSVALIGAVLFFVFKVLDWRDAQNGVDWGLIVFFGGALSLGAALLNTGAAEWLITDIVSVLGSNPSTILIMVVLMIIAVCITQVMSNIALAAILVPLSVTLAQTQGLPVGQYAVPVAIACSLSFMLPMADPTVAMAYGTGYVKIKEILKAGVPLIVIGIIITIILLLTPLASPVIG</sequence>
<feature type="transmembrane region" description="Helical" evidence="6">
    <location>
        <begin position="385"/>
        <end position="403"/>
    </location>
</feature>
<reference evidence="7 8" key="1">
    <citation type="submission" date="2013-12" db="EMBL/GenBank/DDBJ databases">
        <title>The complete genome sequence of Methanobacterium sp. BRM9.</title>
        <authorList>
            <consortium name="Pastoral Greenhouse Gas Research Consortium"/>
            <person name="Kelly W.J."/>
            <person name="Leahy S.C."/>
            <person name="Perry R."/>
            <person name="Li D."/>
            <person name="Altermann E."/>
            <person name="Lambie S.C."/>
            <person name="Attwood G.T."/>
        </authorList>
    </citation>
    <scope>NUCLEOTIDE SEQUENCE [LARGE SCALE GENOMIC DNA]</scope>
    <source>
        <strain evidence="7 8">BRM9</strain>
    </source>
</reference>
<feature type="transmembrane region" description="Helical" evidence="6">
    <location>
        <begin position="305"/>
        <end position="324"/>
    </location>
</feature>
<dbReference type="InterPro" id="IPR001898">
    <property type="entry name" value="SLC13A/DASS"/>
</dbReference>
<dbReference type="AlphaFoldDB" id="A0A089ZVQ4"/>
<keyword evidence="5 6" id="KW-0472">Membrane</keyword>
<evidence type="ECO:0000313" key="7">
    <source>
        <dbReference type="EMBL" id="AIS32839.1"/>
    </source>
</evidence>
<evidence type="ECO:0000256" key="1">
    <source>
        <dbReference type="ARBA" id="ARBA00004141"/>
    </source>
</evidence>
<dbReference type="GO" id="GO:0008514">
    <property type="term" value="F:organic anion transmembrane transporter activity"/>
    <property type="evidence" value="ECO:0007669"/>
    <property type="project" value="UniProtKB-ARBA"/>
</dbReference>